<dbReference type="EMBL" id="FXTH01000009">
    <property type="protein sequence ID" value="SMO68293.1"/>
    <property type="molecule type" value="Genomic_DNA"/>
</dbReference>
<evidence type="ECO:0000256" key="3">
    <source>
        <dbReference type="ARBA" id="ARBA00001936"/>
    </source>
</evidence>
<evidence type="ECO:0000256" key="4">
    <source>
        <dbReference type="ARBA" id="ARBA00001946"/>
    </source>
</evidence>
<dbReference type="PANTHER" id="PTHR43050">
    <property type="entry name" value="SERINE / THREONINE RACEMASE FAMILY MEMBER"/>
    <property type="match status" value="1"/>
</dbReference>
<evidence type="ECO:0000313" key="11">
    <source>
        <dbReference type="Proteomes" id="UP000317593"/>
    </source>
</evidence>
<dbReference type="GO" id="GO:0018114">
    <property type="term" value="F:threonine racemase activity"/>
    <property type="evidence" value="ECO:0007669"/>
    <property type="project" value="TreeGrafter"/>
</dbReference>
<keyword evidence="7" id="KW-0663">Pyridoxal phosphate</keyword>
<evidence type="ECO:0000256" key="7">
    <source>
        <dbReference type="ARBA" id="ARBA00022898"/>
    </source>
</evidence>
<evidence type="ECO:0000259" key="9">
    <source>
        <dbReference type="Pfam" id="PF00291"/>
    </source>
</evidence>
<evidence type="ECO:0000256" key="8">
    <source>
        <dbReference type="ARBA" id="ARBA00023239"/>
    </source>
</evidence>
<dbReference type="GO" id="GO:0000287">
    <property type="term" value="F:magnesium ion binding"/>
    <property type="evidence" value="ECO:0007669"/>
    <property type="project" value="TreeGrafter"/>
</dbReference>
<dbReference type="InterPro" id="IPR001926">
    <property type="entry name" value="TrpB-like_PALP"/>
</dbReference>
<name>A0A521D9E6_9BACT</name>
<dbReference type="Proteomes" id="UP000317593">
    <property type="component" value="Unassembled WGS sequence"/>
</dbReference>
<dbReference type="FunFam" id="3.40.50.1100:FF:000007">
    <property type="entry name" value="L-threonine dehydratase catabolic TdcB"/>
    <property type="match status" value="1"/>
</dbReference>
<comment type="cofactor">
    <cofactor evidence="2">
        <name>pyridoxal 5'-phosphate</name>
        <dbReference type="ChEBI" id="CHEBI:597326"/>
    </cofactor>
</comment>
<evidence type="ECO:0000256" key="1">
    <source>
        <dbReference type="ARBA" id="ARBA00001913"/>
    </source>
</evidence>
<dbReference type="SUPFAM" id="SSF53686">
    <property type="entry name" value="Tryptophan synthase beta subunit-like PLP-dependent enzymes"/>
    <property type="match status" value="1"/>
</dbReference>
<reference evidence="10 11" key="1">
    <citation type="submission" date="2017-05" db="EMBL/GenBank/DDBJ databases">
        <authorList>
            <person name="Varghese N."/>
            <person name="Submissions S."/>
        </authorList>
    </citation>
    <scope>NUCLEOTIDE SEQUENCE [LARGE SCALE GENOMIC DNA]</scope>
    <source>
        <strain evidence="10 11">DSM 21194</strain>
    </source>
</reference>
<dbReference type="GO" id="GO:0030170">
    <property type="term" value="F:pyridoxal phosphate binding"/>
    <property type="evidence" value="ECO:0007669"/>
    <property type="project" value="InterPro"/>
</dbReference>
<dbReference type="Pfam" id="PF00291">
    <property type="entry name" value="PALP"/>
    <property type="match status" value="1"/>
</dbReference>
<dbReference type="InterPro" id="IPR000634">
    <property type="entry name" value="Ser/Thr_deHydtase_PyrdxlP-BS"/>
</dbReference>
<dbReference type="PANTHER" id="PTHR43050:SF1">
    <property type="entry name" value="SERINE RACEMASE"/>
    <property type="match status" value="1"/>
</dbReference>
<dbReference type="GO" id="GO:0070179">
    <property type="term" value="P:D-serine biosynthetic process"/>
    <property type="evidence" value="ECO:0007669"/>
    <property type="project" value="TreeGrafter"/>
</dbReference>
<proteinExistence type="inferred from homology"/>
<dbReference type="GO" id="GO:0003941">
    <property type="term" value="F:L-serine ammonia-lyase activity"/>
    <property type="evidence" value="ECO:0007669"/>
    <property type="project" value="TreeGrafter"/>
</dbReference>
<accession>A0A521D9E6</accession>
<comment type="cofactor">
    <cofactor evidence="3">
        <name>Mn(2+)</name>
        <dbReference type="ChEBI" id="CHEBI:29035"/>
    </cofactor>
</comment>
<dbReference type="InterPro" id="IPR036052">
    <property type="entry name" value="TrpB-like_PALP_sf"/>
</dbReference>
<dbReference type="PROSITE" id="PS00165">
    <property type="entry name" value="DEHYDRATASE_SER_THR"/>
    <property type="match status" value="1"/>
</dbReference>
<dbReference type="GO" id="GO:0005524">
    <property type="term" value="F:ATP binding"/>
    <property type="evidence" value="ECO:0007669"/>
    <property type="project" value="TreeGrafter"/>
</dbReference>
<comment type="similarity">
    <text evidence="5">Belongs to the serine/threonine dehydratase family.</text>
</comment>
<evidence type="ECO:0000256" key="2">
    <source>
        <dbReference type="ARBA" id="ARBA00001933"/>
    </source>
</evidence>
<dbReference type="GO" id="GO:0030378">
    <property type="term" value="F:serine racemase activity"/>
    <property type="evidence" value="ECO:0007669"/>
    <property type="project" value="TreeGrafter"/>
</dbReference>
<protein>
    <submittedName>
        <fullName evidence="10">Threonine dehydratase</fullName>
    </submittedName>
</protein>
<comment type="cofactor">
    <cofactor evidence="4">
        <name>Mg(2+)</name>
        <dbReference type="ChEBI" id="CHEBI:18420"/>
    </cofactor>
</comment>
<evidence type="ECO:0000313" key="10">
    <source>
        <dbReference type="EMBL" id="SMO68293.1"/>
    </source>
</evidence>
<evidence type="ECO:0000256" key="6">
    <source>
        <dbReference type="ARBA" id="ARBA00022842"/>
    </source>
</evidence>
<keyword evidence="11" id="KW-1185">Reference proteome</keyword>
<gene>
    <name evidence="10" type="ORF">SAMN06265218_10926</name>
</gene>
<feature type="domain" description="Tryptophan synthase beta chain-like PALP" evidence="9">
    <location>
        <begin position="65"/>
        <end position="351"/>
    </location>
</feature>
<sequence>MVPSTSSVFTLTAAIPLDFFLFSLLVSPAAVGGHDLFQLKLNIFPLFVPIPTFTNIQQAYLRIRNKVHRTPVLSSRKVNDRAGGGMLRFKCENFQKVGAFKFRGATHAVGELSGTEASNGVATHSSGNHAQAVSLAAKLRGIPAHIVMPENAPGVKVRAVRDYGANITFCESTQQAREQTLQSVVHKTGATFIHPYDNPDIIMGQGSAALELLEDYPNLDMILAPVGGGGLLSGTAIAASGLSPDTRILGVEPERANDAYLSFTTGKLHPVQRTDTIADGLRTSLSELTFRCIRRHADQIVTVGEEEIINAMRFVWERMKLIIEPSAAVPVAAAFNHLDTQGKEIGIIISGAIWTLTICHG</sequence>
<organism evidence="10 11">
    <name type="scientific">Fodinibius sediminis</name>
    <dbReference type="NCBI Taxonomy" id="1214077"/>
    <lineage>
        <taxon>Bacteria</taxon>
        <taxon>Pseudomonadati</taxon>
        <taxon>Balneolota</taxon>
        <taxon>Balneolia</taxon>
        <taxon>Balneolales</taxon>
        <taxon>Balneolaceae</taxon>
        <taxon>Fodinibius</taxon>
    </lineage>
</organism>
<dbReference type="Gene3D" id="3.40.50.1100">
    <property type="match status" value="2"/>
</dbReference>
<keyword evidence="6" id="KW-0460">Magnesium</keyword>
<dbReference type="GO" id="GO:0008721">
    <property type="term" value="F:D-serine ammonia-lyase activity"/>
    <property type="evidence" value="ECO:0007669"/>
    <property type="project" value="TreeGrafter"/>
</dbReference>
<dbReference type="CDD" id="cd01562">
    <property type="entry name" value="Thr-dehyd"/>
    <property type="match status" value="1"/>
</dbReference>
<keyword evidence="8" id="KW-0456">Lyase</keyword>
<evidence type="ECO:0000256" key="5">
    <source>
        <dbReference type="ARBA" id="ARBA00010869"/>
    </source>
</evidence>
<comment type="cofactor">
    <cofactor evidence="1">
        <name>Ca(2+)</name>
        <dbReference type="ChEBI" id="CHEBI:29108"/>
    </cofactor>
</comment>
<dbReference type="AlphaFoldDB" id="A0A521D9E6"/>